<sequence>MSTQIAPKYLTSQLAETAVALVLGAVMYSGRMAAIVDGHNCHIVVLVPSLRDIPQADDINWAPNDPVAPLCIYEISVGNREEWSNEFDKTARNKALQLWRGQSMDGNTEPMPHLLFPNDTPFWGGVKRHGIVVATSGLQAYFDQMISGMIADAIKGLASFYFHNSDDKTEGRSFLSE</sequence>
<accession>A0A117N3T5</accession>
<evidence type="ECO:0000313" key="2">
    <source>
        <dbReference type="Proteomes" id="UP000053176"/>
    </source>
</evidence>
<gene>
    <name evidence="1" type="ORF">AU467_20190</name>
</gene>
<name>A0A117N3T5_RHILI</name>
<reference evidence="1 2" key="1">
    <citation type="submission" date="2015-12" db="EMBL/GenBank/DDBJ databases">
        <title>Draft genome sequence of Mesorhizobium sp. UFLA 01-765, a multitolerant efficient symbiont and plant-growth promoting strain isolated from Zn-mining soil using Leucaena leucocephala as a trap plant.</title>
        <authorList>
            <person name="Rangel W.M."/>
            <person name="Thijs S."/>
            <person name="Longatti S.M."/>
            <person name="Moreira F.M."/>
            <person name="Weyens N."/>
            <person name="Vangronsveld J."/>
            <person name="Van Hamme J.D."/>
            <person name="Bottos E.M."/>
            <person name="Rineau F."/>
        </authorList>
    </citation>
    <scope>NUCLEOTIDE SEQUENCE [LARGE SCALE GENOMIC DNA]</scope>
    <source>
        <strain evidence="1 2">UFLA 01-765</strain>
    </source>
</reference>
<dbReference type="Proteomes" id="UP000053176">
    <property type="component" value="Unassembled WGS sequence"/>
</dbReference>
<protein>
    <submittedName>
        <fullName evidence="1">Uncharacterized protein</fullName>
    </submittedName>
</protein>
<dbReference type="AlphaFoldDB" id="A0A117N3T5"/>
<organism evidence="1 2">
    <name type="scientific">Rhizobium loti</name>
    <name type="common">Mesorhizobium loti</name>
    <dbReference type="NCBI Taxonomy" id="381"/>
    <lineage>
        <taxon>Bacteria</taxon>
        <taxon>Pseudomonadati</taxon>
        <taxon>Pseudomonadota</taxon>
        <taxon>Alphaproteobacteria</taxon>
        <taxon>Hyphomicrobiales</taxon>
        <taxon>Phyllobacteriaceae</taxon>
        <taxon>Mesorhizobium</taxon>
    </lineage>
</organism>
<proteinExistence type="predicted"/>
<dbReference type="OrthoDB" id="479677at2"/>
<comment type="caution">
    <text evidence="1">The sequence shown here is derived from an EMBL/GenBank/DDBJ whole genome shotgun (WGS) entry which is preliminary data.</text>
</comment>
<dbReference type="EMBL" id="LPWA01000103">
    <property type="protein sequence ID" value="KUM26660.1"/>
    <property type="molecule type" value="Genomic_DNA"/>
</dbReference>
<evidence type="ECO:0000313" key="1">
    <source>
        <dbReference type="EMBL" id="KUM26660.1"/>
    </source>
</evidence>